<keyword evidence="4" id="KW-1134">Transmembrane beta strand</keyword>
<evidence type="ECO:0000313" key="6">
    <source>
        <dbReference type="EMBL" id="TDN96654.1"/>
    </source>
</evidence>
<sequence length="1135" mass="127188">MKKTINSVLWAGNACLARKFLRTMKLTAFLLLLTVFQVMGLESYSQGTTISLNYESTSLKEVLMKIEDETDFYFLYSSAMIDVDQKVSVNVKDERIVDALDQVFNSLGISYEIKGRQVLLHSNNSDTDLGRFLQQSMSVSGKVTDSSGQALPGVAVVIKGTTQGTITDFDGNYNLTQVSAEAILVFSFVGMQTEEVLVGKQSKIDLVMRESTIGLDEVVAIGYGTSTRKKLVSSVSTIKTDEIEDAPYASVVEGLAGRTSGLFVQNSGGEYGSLPQVSIRGRGEPTYVIDGIISSKSEFSMIPPSDIDEISFLKDAAATAVYGFNAANGVVLVVTKTGKKEGITFNYNGDFSFQKPTLLPEYLSPYEIATMKNRAANYDGLPQIIDDETLGILKNNTNPVLYPNLNPFDEAIKQSAMQRRHNISMDGSVNNTSIFMSLDYFGQDGIYKTNDFGLERFSFRSNISHTLEDIGLQINGNMSLQRNLKTTPPVGTWTIWSHVRNWAPGTPLFNPDGNYTGLENPLAEADERAGYYDEEINRINGRLELVWDVPKVNGLTLKAVGNYNFDHSFNKMWRANQRNSAPTYDWDNNLVEVGKPQLNEWTGRTWRYDLEGHINYLRTFADVHTLELTAVYSQSEARYDGFSAYRKDFVSPAVDELFAGSSEGKDNSGNASESGRIGYIGRLKYDYDSKYVLEANFRYDGYDAFPTDQQYKLFPSVSLGWNIDQEAFFSDITNTIQMNAFKVRASWGNLGKLGQNDDEINAFRFSHLAVYNLLNNIYYMDGTWLTGFREGDLTPTGGTTSWYEQESKNLGIDFAFFENKISGTFDWFYDRTTGFLGSPAESYTTPLGKALPRINTNSAFRRGGIEFALNYKMNIGGAVVNLGGNISNYDQLWEKRYDEAEDVLKNPNKRTTHEKDYFSLGYIDEGLYQTIEEIINSPRRLSSTQTMPGDIRYKDVNGDGRIDGDDFIRIGKSGFPHVSYGFNFDINYKGFTLLALFQGTGQKQMSLGSIWMNEINHILYEVQNDGWRPDNTDAKFPRTSSFNSVNGSNNLSSSTFWLKDAWYLRMKSLSLSYDLKKKLLRSVKGVNSVSLLLSATNLFTFSPVTKFYLDPEAANADNYGYPVSKTYNIGVRVSF</sequence>
<dbReference type="InterPro" id="IPR011662">
    <property type="entry name" value="Secretin/TonB_short_N"/>
</dbReference>
<proteinExistence type="inferred from homology"/>
<name>A0A4R6GQ60_9BACT</name>
<dbReference type="EMBL" id="SNWI01000011">
    <property type="protein sequence ID" value="TDN96654.1"/>
    <property type="molecule type" value="Genomic_DNA"/>
</dbReference>
<protein>
    <submittedName>
        <fullName evidence="6">TonB-linked SusC/RagA family outer membrane protein</fullName>
    </submittedName>
</protein>
<comment type="caution">
    <text evidence="6">The sequence shown here is derived from an EMBL/GenBank/DDBJ whole genome shotgun (WGS) entry which is preliminary data.</text>
</comment>
<comment type="similarity">
    <text evidence="4">Belongs to the TonB-dependent receptor family.</text>
</comment>
<evidence type="ECO:0000313" key="7">
    <source>
        <dbReference type="Proteomes" id="UP000294848"/>
    </source>
</evidence>
<evidence type="ECO:0000259" key="5">
    <source>
        <dbReference type="SMART" id="SM00965"/>
    </source>
</evidence>
<dbReference type="InterPro" id="IPR039426">
    <property type="entry name" value="TonB-dep_rcpt-like"/>
</dbReference>
<evidence type="ECO:0000256" key="3">
    <source>
        <dbReference type="ARBA" id="ARBA00023237"/>
    </source>
</evidence>
<dbReference type="PROSITE" id="PS52016">
    <property type="entry name" value="TONB_DEPENDENT_REC_3"/>
    <property type="match status" value="1"/>
</dbReference>
<dbReference type="Pfam" id="PF07715">
    <property type="entry name" value="Plug"/>
    <property type="match status" value="1"/>
</dbReference>
<evidence type="ECO:0000256" key="4">
    <source>
        <dbReference type="PROSITE-ProRule" id="PRU01360"/>
    </source>
</evidence>
<dbReference type="SUPFAM" id="SSF49464">
    <property type="entry name" value="Carboxypeptidase regulatory domain-like"/>
    <property type="match status" value="1"/>
</dbReference>
<dbReference type="NCBIfam" id="TIGR04056">
    <property type="entry name" value="OMP_RagA_SusC"/>
    <property type="match status" value="1"/>
</dbReference>
<evidence type="ECO:0000256" key="1">
    <source>
        <dbReference type="ARBA" id="ARBA00022448"/>
    </source>
</evidence>
<dbReference type="InterPro" id="IPR012910">
    <property type="entry name" value="Plug_dom"/>
</dbReference>
<reference evidence="6 7" key="1">
    <citation type="submission" date="2019-03" db="EMBL/GenBank/DDBJ databases">
        <title>Freshwater and sediment microbial communities from various areas in North America, analyzing microbe dynamics in response to fracking.</title>
        <authorList>
            <person name="Lamendella R."/>
        </authorList>
    </citation>
    <scope>NUCLEOTIDE SEQUENCE [LARGE SCALE GENOMIC DNA]</scope>
    <source>
        <strain evidence="6 7">114D</strain>
    </source>
</reference>
<keyword evidence="2 4" id="KW-0472">Membrane</keyword>
<dbReference type="Pfam" id="PF07660">
    <property type="entry name" value="STN"/>
    <property type="match status" value="1"/>
</dbReference>
<dbReference type="AlphaFoldDB" id="A0A4R6GQ60"/>
<keyword evidence="4" id="KW-0812">Transmembrane</keyword>
<keyword evidence="1 4" id="KW-0813">Transport</keyword>
<dbReference type="Gene3D" id="2.60.40.1120">
    <property type="entry name" value="Carboxypeptidase-like, regulatory domain"/>
    <property type="match status" value="1"/>
</dbReference>
<dbReference type="InterPro" id="IPR018247">
    <property type="entry name" value="EF_Hand_1_Ca_BS"/>
</dbReference>
<dbReference type="Proteomes" id="UP000294848">
    <property type="component" value="Unassembled WGS sequence"/>
</dbReference>
<dbReference type="Gene3D" id="2.170.130.10">
    <property type="entry name" value="TonB-dependent receptor, plug domain"/>
    <property type="match status" value="1"/>
</dbReference>
<dbReference type="FunFam" id="2.60.40.1120:FF:000003">
    <property type="entry name" value="Outer membrane protein Omp121"/>
    <property type="match status" value="1"/>
</dbReference>
<dbReference type="OrthoDB" id="9768177at2"/>
<feature type="domain" description="Secretin/TonB short N-terminal" evidence="5">
    <location>
        <begin position="72"/>
        <end position="123"/>
    </location>
</feature>
<dbReference type="InterPro" id="IPR023997">
    <property type="entry name" value="TonB-dep_OMP_SusC/RagA_CS"/>
</dbReference>
<evidence type="ECO:0000256" key="2">
    <source>
        <dbReference type="ARBA" id="ARBA00023136"/>
    </source>
</evidence>
<dbReference type="PROSITE" id="PS00018">
    <property type="entry name" value="EF_HAND_1"/>
    <property type="match status" value="1"/>
</dbReference>
<keyword evidence="3 4" id="KW-0998">Cell outer membrane</keyword>
<dbReference type="InterPro" id="IPR023996">
    <property type="entry name" value="TonB-dep_OMP_SusC/RagA"/>
</dbReference>
<dbReference type="SUPFAM" id="SSF56935">
    <property type="entry name" value="Porins"/>
    <property type="match status" value="1"/>
</dbReference>
<dbReference type="InterPro" id="IPR008969">
    <property type="entry name" value="CarboxyPept-like_regulatory"/>
</dbReference>
<dbReference type="NCBIfam" id="TIGR04057">
    <property type="entry name" value="SusC_RagA_signa"/>
    <property type="match status" value="1"/>
</dbReference>
<gene>
    <name evidence="6" type="ORF">DET52_11124</name>
</gene>
<dbReference type="InterPro" id="IPR037066">
    <property type="entry name" value="Plug_dom_sf"/>
</dbReference>
<dbReference type="GO" id="GO:0009279">
    <property type="term" value="C:cell outer membrane"/>
    <property type="evidence" value="ECO:0007669"/>
    <property type="project" value="UniProtKB-SubCell"/>
</dbReference>
<accession>A0A4R6GQ60</accession>
<dbReference type="SMART" id="SM00965">
    <property type="entry name" value="STN"/>
    <property type="match status" value="1"/>
</dbReference>
<dbReference type="Pfam" id="PF13715">
    <property type="entry name" value="CarbopepD_reg_2"/>
    <property type="match status" value="1"/>
</dbReference>
<comment type="subcellular location">
    <subcellularLocation>
        <location evidence="4">Cell outer membrane</location>
        <topology evidence="4">Multi-pass membrane protein</topology>
    </subcellularLocation>
</comment>
<organism evidence="6 7">
    <name type="scientific">Sunxiuqinia elliptica</name>
    <dbReference type="NCBI Taxonomy" id="655355"/>
    <lineage>
        <taxon>Bacteria</taxon>
        <taxon>Pseudomonadati</taxon>
        <taxon>Bacteroidota</taxon>
        <taxon>Bacteroidia</taxon>
        <taxon>Marinilabiliales</taxon>
        <taxon>Prolixibacteraceae</taxon>
        <taxon>Sunxiuqinia</taxon>
    </lineage>
</organism>